<keyword evidence="1" id="KW-0732">Signal</keyword>
<dbReference type="GO" id="GO:0005102">
    <property type="term" value="F:signaling receptor binding"/>
    <property type="evidence" value="ECO:0007669"/>
    <property type="project" value="TreeGrafter"/>
</dbReference>
<dbReference type="InterPro" id="IPR001846">
    <property type="entry name" value="VWF_type-D"/>
</dbReference>
<proteinExistence type="predicted"/>
<accession>A0AAV3ZUL6</accession>
<dbReference type="GO" id="GO:0005576">
    <property type="term" value="C:extracellular region"/>
    <property type="evidence" value="ECO:0007669"/>
    <property type="project" value="TreeGrafter"/>
</dbReference>
<dbReference type="Proteomes" id="UP000735302">
    <property type="component" value="Unassembled WGS sequence"/>
</dbReference>
<dbReference type="InterPro" id="IPR050969">
    <property type="entry name" value="Dev_Signal_Modulators"/>
</dbReference>
<sequence length="472" mass="51687">MTGHPVLSGPHIDGSNTSFSMSCLVKAHDQDPNQRFEVKWTFDGQEDTQIARKVFSDPVRVVTLDGKRLKNHLNQKVACSARSFYVGHEGRASNFRKSNDYFAGVQVSPNPLSISEADPVKKLKVASSVPIVCSDRADCCLMLKMGIDAAHELTVQQSCAYRLCSHHWDDNKKKAEISIPFLATRDLIREGQTRSLLTFEELLPAGGGEYLNLFEGFIPGPVPIDVDDSRTFTCTLYGDPHVVQVDSRISPRSSSMDFFKTGTFTAYRATNRDFEVQVRTWICSGRAVSCVCGVTVRESNDLIKIDQCDQNRRGSVSPVVSVANPLSNGAKIERSRDGKHIQVLLPSGSLVKIKAEQSHMTVRITTPGSDKASAVGLCGTTDGVATNENTRPDGVVDLPCSPHVQTCRPRGFINSWRVSPGTNLFNSAPPIVAVPPEDEATFCSCSTRRSVTKPMGNCSPRQHISKDVDRVS</sequence>
<reference evidence="4 5" key="1">
    <citation type="journal article" date="2021" name="Elife">
        <title>Chloroplast acquisition without the gene transfer in kleptoplastic sea slugs, Plakobranchus ocellatus.</title>
        <authorList>
            <person name="Maeda T."/>
            <person name="Takahashi S."/>
            <person name="Yoshida T."/>
            <person name="Shimamura S."/>
            <person name="Takaki Y."/>
            <person name="Nagai Y."/>
            <person name="Toyoda A."/>
            <person name="Suzuki Y."/>
            <person name="Arimoto A."/>
            <person name="Ishii H."/>
            <person name="Satoh N."/>
            <person name="Nishiyama T."/>
            <person name="Hasebe M."/>
            <person name="Maruyama T."/>
            <person name="Minagawa J."/>
            <person name="Obokata J."/>
            <person name="Shigenobu S."/>
        </authorList>
    </citation>
    <scope>NUCLEOTIDE SEQUENCE [LARGE SCALE GENOMIC DNA]</scope>
</reference>
<evidence type="ECO:0000259" key="3">
    <source>
        <dbReference type="PROSITE" id="PS51233"/>
    </source>
</evidence>
<evidence type="ECO:0000313" key="4">
    <source>
        <dbReference type="EMBL" id="GFN98127.1"/>
    </source>
</evidence>
<keyword evidence="5" id="KW-1185">Reference proteome</keyword>
<name>A0AAV3ZUL6_9GAST</name>
<dbReference type="EMBL" id="BLXT01002832">
    <property type="protein sequence ID" value="GFN98127.1"/>
    <property type="molecule type" value="Genomic_DNA"/>
</dbReference>
<evidence type="ECO:0000313" key="5">
    <source>
        <dbReference type="Proteomes" id="UP000735302"/>
    </source>
</evidence>
<dbReference type="PANTHER" id="PTHR14949">
    <property type="entry name" value="EGF-LIKE-DOMAIN, MULTIPLE 7, 8"/>
    <property type="match status" value="1"/>
</dbReference>
<dbReference type="AlphaFoldDB" id="A0AAV3ZUL6"/>
<comment type="caution">
    <text evidence="4">The sequence shown here is derived from an EMBL/GenBank/DDBJ whole genome shotgun (WGS) entry which is preliminary data.</text>
</comment>
<dbReference type="PROSITE" id="PS51233">
    <property type="entry name" value="VWFD"/>
    <property type="match status" value="1"/>
</dbReference>
<dbReference type="PANTHER" id="PTHR14949:SF51">
    <property type="entry name" value="VON WILLEBRAND FACTOR D AND EGF DOMAIN-CONTAINING PROTEIN"/>
    <property type="match status" value="1"/>
</dbReference>
<dbReference type="Pfam" id="PF00094">
    <property type="entry name" value="VWD"/>
    <property type="match status" value="1"/>
</dbReference>
<protein>
    <submittedName>
        <fullName evidence="4">von Willebrand factor d and egf domain-containing protein-like</fullName>
    </submittedName>
</protein>
<dbReference type="GO" id="GO:0009986">
    <property type="term" value="C:cell surface"/>
    <property type="evidence" value="ECO:0007669"/>
    <property type="project" value="TreeGrafter"/>
</dbReference>
<keyword evidence="2" id="KW-1015">Disulfide bond</keyword>
<gene>
    <name evidence="4" type="ORF">PoB_002463300</name>
</gene>
<evidence type="ECO:0000256" key="2">
    <source>
        <dbReference type="ARBA" id="ARBA00023157"/>
    </source>
</evidence>
<evidence type="ECO:0000256" key="1">
    <source>
        <dbReference type="ARBA" id="ARBA00022729"/>
    </source>
</evidence>
<feature type="domain" description="VWFD" evidence="3">
    <location>
        <begin position="232"/>
        <end position="424"/>
    </location>
</feature>
<organism evidence="4 5">
    <name type="scientific">Plakobranchus ocellatus</name>
    <dbReference type="NCBI Taxonomy" id="259542"/>
    <lineage>
        <taxon>Eukaryota</taxon>
        <taxon>Metazoa</taxon>
        <taxon>Spiralia</taxon>
        <taxon>Lophotrochozoa</taxon>
        <taxon>Mollusca</taxon>
        <taxon>Gastropoda</taxon>
        <taxon>Heterobranchia</taxon>
        <taxon>Euthyneura</taxon>
        <taxon>Panpulmonata</taxon>
        <taxon>Sacoglossa</taxon>
        <taxon>Placobranchoidea</taxon>
        <taxon>Plakobranchidae</taxon>
        <taxon>Plakobranchus</taxon>
    </lineage>
</organism>